<feature type="region of interest" description="Disordered" evidence="1">
    <location>
        <begin position="1"/>
        <end position="25"/>
    </location>
</feature>
<gene>
    <name evidence="2" type="ORF">SAMN02745168_0388</name>
</gene>
<proteinExistence type="predicted"/>
<dbReference type="EMBL" id="FWXW01000001">
    <property type="protein sequence ID" value="SMC34735.1"/>
    <property type="molecule type" value="Genomic_DNA"/>
</dbReference>
<protein>
    <submittedName>
        <fullName evidence="2">Uncharacterized protein</fullName>
    </submittedName>
</protein>
<keyword evidence="3" id="KW-1185">Reference proteome</keyword>
<evidence type="ECO:0000256" key="1">
    <source>
        <dbReference type="SAM" id="MobiDB-lite"/>
    </source>
</evidence>
<evidence type="ECO:0000313" key="2">
    <source>
        <dbReference type="EMBL" id="SMC34735.1"/>
    </source>
</evidence>
<sequence>MNEKETSPSASPFSPGERENKPDLPLELYEIASCVMEFVAEIDRDFEKEKETQ</sequence>
<dbReference type="RefSeq" id="WP_159447967.1">
    <property type="nucleotide sequence ID" value="NZ_FWXW01000001.1"/>
</dbReference>
<accession>A0A1W1YEZ9</accession>
<dbReference type="Proteomes" id="UP000192790">
    <property type="component" value="Unassembled WGS sequence"/>
</dbReference>
<dbReference type="STRING" id="1122930.SAMN02745168_0388"/>
<evidence type="ECO:0000313" key="3">
    <source>
        <dbReference type="Proteomes" id="UP000192790"/>
    </source>
</evidence>
<dbReference type="AlphaFoldDB" id="A0A1W1YEZ9"/>
<organism evidence="2 3">
    <name type="scientific">Papillibacter cinnamivorans DSM 12816</name>
    <dbReference type="NCBI Taxonomy" id="1122930"/>
    <lineage>
        <taxon>Bacteria</taxon>
        <taxon>Bacillati</taxon>
        <taxon>Bacillota</taxon>
        <taxon>Clostridia</taxon>
        <taxon>Eubacteriales</taxon>
        <taxon>Oscillospiraceae</taxon>
        <taxon>Papillibacter</taxon>
    </lineage>
</organism>
<reference evidence="2 3" key="1">
    <citation type="submission" date="2017-04" db="EMBL/GenBank/DDBJ databases">
        <authorList>
            <person name="Afonso C.L."/>
            <person name="Miller P.J."/>
            <person name="Scott M.A."/>
            <person name="Spackman E."/>
            <person name="Goraichik I."/>
            <person name="Dimitrov K.M."/>
            <person name="Suarez D.L."/>
            <person name="Swayne D.E."/>
        </authorList>
    </citation>
    <scope>NUCLEOTIDE SEQUENCE [LARGE SCALE GENOMIC DNA]</scope>
    <source>
        <strain evidence="2 3">DSM 12816</strain>
    </source>
</reference>
<name>A0A1W1YEZ9_9FIRM</name>